<dbReference type="InterPro" id="IPR036318">
    <property type="entry name" value="FAD-bd_PCMH-like_sf"/>
</dbReference>
<gene>
    <name evidence="16" type="primary">murB</name>
    <name evidence="19" type="ordered locus">Dtox_1057</name>
</gene>
<dbReference type="GO" id="GO:0009252">
    <property type="term" value="P:peptidoglycan biosynthetic process"/>
    <property type="evidence" value="ECO:0007669"/>
    <property type="project" value="UniProtKB-UniRule"/>
</dbReference>
<dbReference type="RefSeq" id="WP_015756658.1">
    <property type="nucleotide sequence ID" value="NC_013216.1"/>
</dbReference>
<dbReference type="KEGG" id="dae:Dtox_1057"/>
<evidence type="ECO:0000256" key="4">
    <source>
        <dbReference type="ARBA" id="ARBA00004752"/>
    </source>
</evidence>
<dbReference type="Proteomes" id="UP000002217">
    <property type="component" value="Chromosome"/>
</dbReference>
<evidence type="ECO:0000256" key="9">
    <source>
        <dbReference type="ARBA" id="ARBA00022857"/>
    </source>
</evidence>
<feature type="active site" evidence="16">
    <location>
        <position position="295"/>
    </location>
</feature>
<dbReference type="UniPathway" id="UPA00219"/>
<comment type="pathway">
    <text evidence="4 16">Cell wall biogenesis; peptidoglycan biosynthesis.</text>
</comment>
<dbReference type="HAMAP" id="MF_00037">
    <property type="entry name" value="MurB"/>
    <property type="match status" value="1"/>
</dbReference>
<keyword evidence="6 16" id="KW-0132">Cell division</keyword>
<feature type="active site" evidence="16">
    <location>
        <position position="175"/>
    </location>
</feature>
<dbReference type="HOGENOM" id="CLU_035304_1_1_9"/>
<evidence type="ECO:0000256" key="1">
    <source>
        <dbReference type="ARBA" id="ARBA00001974"/>
    </source>
</evidence>
<dbReference type="EC" id="1.3.1.98" evidence="16"/>
<evidence type="ECO:0000313" key="20">
    <source>
        <dbReference type="Proteomes" id="UP000002217"/>
    </source>
</evidence>
<dbReference type="OrthoDB" id="9804753at2"/>
<evidence type="ECO:0000256" key="16">
    <source>
        <dbReference type="HAMAP-Rule" id="MF_00037"/>
    </source>
</evidence>
<dbReference type="PROSITE" id="PS51387">
    <property type="entry name" value="FAD_PCMH"/>
    <property type="match status" value="1"/>
</dbReference>
<keyword evidence="13 16" id="KW-0131">Cell cycle</keyword>
<evidence type="ECO:0000256" key="8">
    <source>
        <dbReference type="ARBA" id="ARBA00022827"/>
    </source>
</evidence>
<evidence type="ECO:0000256" key="14">
    <source>
        <dbReference type="ARBA" id="ARBA00023316"/>
    </source>
</evidence>
<dbReference type="Pfam" id="PF02873">
    <property type="entry name" value="MurB_C"/>
    <property type="match status" value="1"/>
</dbReference>
<evidence type="ECO:0000256" key="3">
    <source>
        <dbReference type="ARBA" id="ARBA00004496"/>
    </source>
</evidence>
<dbReference type="InterPro" id="IPR011601">
    <property type="entry name" value="MurB_C"/>
</dbReference>
<dbReference type="GO" id="GO:0071949">
    <property type="term" value="F:FAD binding"/>
    <property type="evidence" value="ECO:0007669"/>
    <property type="project" value="InterPro"/>
</dbReference>
<dbReference type="InterPro" id="IPR036635">
    <property type="entry name" value="MurB_C_sf"/>
</dbReference>
<dbReference type="InterPro" id="IPR016166">
    <property type="entry name" value="FAD-bd_PCMH"/>
</dbReference>
<evidence type="ECO:0000256" key="11">
    <source>
        <dbReference type="ARBA" id="ARBA00022984"/>
    </source>
</evidence>
<feature type="active site" description="Proton donor" evidence="16">
    <location>
        <position position="225"/>
    </location>
</feature>
<name>C8W475_DESAS</name>
<evidence type="ECO:0000256" key="7">
    <source>
        <dbReference type="ARBA" id="ARBA00022630"/>
    </source>
</evidence>
<comment type="function">
    <text evidence="2 16">Cell wall formation.</text>
</comment>
<dbReference type="GO" id="GO:0005829">
    <property type="term" value="C:cytosol"/>
    <property type="evidence" value="ECO:0007669"/>
    <property type="project" value="TreeGrafter"/>
</dbReference>
<evidence type="ECO:0000259" key="18">
    <source>
        <dbReference type="PROSITE" id="PS51387"/>
    </source>
</evidence>
<keyword evidence="20" id="KW-1185">Reference proteome</keyword>
<keyword evidence="9 16" id="KW-0521">NADP</keyword>
<evidence type="ECO:0000256" key="10">
    <source>
        <dbReference type="ARBA" id="ARBA00022960"/>
    </source>
</evidence>
<dbReference type="InterPro" id="IPR016169">
    <property type="entry name" value="FAD-bd_PCMH_sub2"/>
</dbReference>
<keyword evidence="10 16" id="KW-0133">Cell shape</keyword>
<dbReference type="eggNOG" id="COG0812">
    <property type="taxonomic scope" value="Bacteria"/>
</dbReference>
<evidence type="ECO:0000256" key="2">
    <source>
        <dbReference type="ARBA" id="ARBA00003921"/>
    </source>
</evidence>
<evidence type="ECO:0000313" key="19">
    <source>
        <dbReference type="EMBL" id="ACV61943.1"/>
    </source>
</evidence>
<dbReference type="EMBL" id="CP001720">
    <property type="protein sequence ID" value="ACV61943.1"/>
    <property type="molecule type" value="Genomic_DNA"/>
</dbReference>
<dbReference type="GO" id="GO:0051301">
    <property type="term" value="P:cell division"/>
    <property type="evidence" value="ECO:0007669"/>
    <property type="project" value="UniProtKB-KW"/>
</dbReference>
<dbReference type="NCBIfam" id="NF010480">
    <property type="entry name" value="PRK13905.1"/>
    <property type="match status" value="1"/>
</dbReference>
<accession>C8W475</accession>
<dbReference type="Pfam" id="PF01565">
    <property type="entry name" value="FAD_binding_4"/>
    <property type="match status" value="1"/>
</dbReference>
<comment type="catalytic activity">
    <reaction evidence="15 16">
        <text>UDP-N-acetyl-alpha-D-muramate + NADP(+) = UDP-N-acetyl-3-O-(1-carboxyvinyl)-alpha-D-glucosamine + NADPH + H(+)</text>
        <dbReference type="Rhea" id="RHEA:12248"/>
        <dbReference type="ChEBI" id="CHEBI:15378"/>
        <dbReference type="ChEBI" id="CHEBI:57783"/>
        <dbReference type="ChEBI" id="CHEBI:58349"/>
        <dbReference type="ChEBI" id="CHEBI:68483"/>
        <dbReference type="ChEBI" id="CHEBI:70757"/>
        <dbReference type="EC" id="1.3.1.98"/>
    </reaction>
</comment>
<dbReference type="Gene3D" id="3.30.43.10">
    <property type="entry name" value="Uridine Diphospho-n-acetylenolpyruvylglucosamine Reductase, domain 2"/>
    <property type="match status" value="1"/>
</dbReference>
<comment type="similarity">
    <text evidence="16">Belongs to the MurB family.</text>
</comment>
<evidence type="ECO:0000256" key="17">
    <source>
        <dbReference type="SAM" id="MobiDB-lite"/>
    </source>
</evidence>
<keyword evidence="8 16" id="KW-0274">FAD</keyword>
<keyword evidence="7 16" id="KW-0285">Flavoprotein</keyword>
<dbReference type="STRING" id="485916.Dtox_1057"/>
<dbReference type="GO" id="GO:0008360">
    <property type="term" value="P:regulation of cell shape"/>
    <property type="evidence" value="ECO:0007669"/>
    <property type="project" value="UniProtKB-KW"/>
</dbReference>
<dbReference type="InterPro" id="IPR006094">
    <property type="entry name" value="Oxid_FAD_bind_N"/>
</dbReference>
<evidence type="ECO:0000256" key="5">
    <source>
        <dbReference type="ARBA" id="ARBA00022490"/>
    </source>
</evidence>
<reference evidence="19 20" key="1">
    <citation type="journal article" date="2009" name="Stand. Genomic Sci.">
        <title>Complete genome sequence of Desulfotomaculum acetoxidans type strain (5575).</title>
        <authorList>
            <person name="Spring S."/>
            <person name="Lapidus A."/>
            <person name="Schroder M."/>
            <person name="Gleim D."/>
            <person name="Sims D."/>
            <person name="Meincke L."/>
            <person name="Glavina Del Rio T."/>
            <person name="Tice H."/>
            <person name="Copeland A."/>
            <person name="Cheng J.F."/>
            <person name="Lucas S."/>
            <person name="Chen F."/>
            <person name="Nolan M."/>
            <person name="Bruce D."/>
            <person name="Goodwin L."/>
            <person name="Pitluck S."/>
            <person name="Ivanova N."/>
            <person name="Mavromatis K."/>
            <person name="Mikhailova N."/>
            <person name="Pati A."/>
            <person name="Chen A."/>
            <person name="Palaniappan K."/>
            <person name="Land M."/>
            <person name="Hauser L."/>
            <person name="Chang Y.J."/>
            <person name="Jeffries C.D."/>
            <person name="Chain P."/>
            <person name="Saunders E."/>
            <person name="Brettin T."/>
            <person name="Detter J.C."/>
            <person name="Goker M."/>
            <person name="Bristow J."/>
            <person name="Eisen J.A."/>
            <person name="Markowitz V."/>
            <person name="Hugenholtz P."/>
            <person name="Kyrpides N.C."/>
            <person name="Klenk H.P."/>
            <person name="Han C."/>
        </authorList>
    </citation>
    <scope>NUCLEOTIDE SEQUENCE [LARGE SCALE GENOMIC DNA]</scope>
    <source>
        <strain evidence="20">ATCC 49208 / DSM 771 / VKM B-1644</strain>
    </source>
</reference>
<evidence type="ECO:0000256" key="15">
    <source>
        <dbReference type="ARBA" id="ARBA00048914"/>
    </source>
</evidence>
<organism evidence="19 20">
    <name type="scientific">Desulfofarcimen acetoxidans (strain ATCC 49208 / DSM 771 / KCTC 5769 / VKM B-1644 / 5575)</name>
    <name type="common">Desulfotomaculum acetoxidans</name>
    <dbReference type="NCBI Taxonomy" id="485916"/>
    <lineage>
        <taxon>Bacteria</taxon>
        <taxon>Bacillati</taxon>
        <taxon>Bacillota</taxon>
        <taxon>Clostridia</taxon>
        <taxon>Eubacteriales</taxon>
        <taxon>Peptococcaceae</taxon>
        <taxon>Desulfofarcimen</taxon>
    </lineage>
</organism>
<dbReference type="Gene3D" id="3.90.78.10">
    <property type="entry name" value="UDP-N-acetylenolpyruvoylglucosamine reductase, C-terminal domain"/>
    <property type="match status" value="1"/>
</dbReference>
<comment type="subcellular location">
    <subcellularLocation>
        <location evidence="3 16">Cytoplasm</location>
    </subcellularLocation>
</comment>
<evidence type="ECO:0000256" key="12">
    <source>
        <dbReference type="ARBA" id="ARBA00023002"/>
    </source>
</evidence>
<dbReference type="SUPFAM" id="SSF56176">
    <property type="entry name" value="FAD-binding/transporter-associated domain-like"/>
    <property type="match status" value="1"/>
</dbReference>
<sequence length="304" mass="32864">MTETIFNDLEQVLSGQLKYNEPMSRHTSWRVGGPAEVLVEPSGMVDIKTACEYARDKKIPLTVIGNGSNLLVSDYGIKGMVLKIGKGLSDIEIDNETIMAGAGAKLSRIAAAAGAAGVGGLEFMAGIPGTLGGAVVMNAGAYGKSISQVLKRVSLINQNGQVSCQEQENIIFDYRSSSLQESGLIVTEGVLEGYLRDEKQIKDDMKDMGEKRRSSQPLNYPNAGSVFRNPPGYSAGKLIEESGAKGLRVGDAQVSEKHANFIINLGSATAEDILQLIERVQRMVEKRFGIRLKKEIRVLGRFLR</sequence>
<dbReference type="GO" id="GO:0008762">
    <property type="term" value="F:UDP-N-acetylmuramate dehydrogenase activity"/>
    <property type="evidence" value="ECO:0007669"/>
    <property type="project" value="UniProtKB-UniRule"/>
</dbReference>
<evidence type="ECO:0000256" key="6">
    <source>
        <dbReference type="ARBA" id="ARBA00022618"/>
    </source>
</evidence>
<dbReference type="SUPFAM" id="SSF56194">
    <property type="entry name" value="Uridine diphospho-N-Acetylenolpyruvylglucosamine reductase, MurB, C-terminal domain"/>
    <property type="match status" value="1"/>
</dbReference>
<keyword evidence="11 16" id="KW-0573">Peptidoglycan synthesis</keyword>
<dbReference type="NCBIfam" id="TIGR00179">
    <property type="entry name" value="murB"/>
    <property type="match status" value="1"/>
</dbReference>
<dbReference type="InterPro" id="IPR016167">
    <property type="entry name" value="FAD-bd_PCMH_sub1"/>
</dbReference>
<keyword evidence="5 16" id="KW-0963">Cytoplasm</keyword>
<keyword evidence="14 16" id="KW-0961">Cell wall biogenesis/degradation</keyword>
<proteinExistence type="inferred from homology"/>
<dbReference type="InterPro" id="IPR003170">
    <property type="entry name" value="MurB"/>
</dbReference>
<feature type="domain" description="FAD-binding PCMH-type" evidence="18">
    <location>
        <begin position="30"/>
        <end position="200"/>
    </location>
</feature>
<comment type="cofactor">
    <cofactor evidence="1 16">
        <name>FAD</name>
        <dbReference type="ChEBI" id="CHEBI:57692"/>
    </cofactor>
</comment>
<dbReference type="Gene3D" id="3.30.465.10">
    <property type="match status" value="1"/>
</dbReference>
<dbReference type="PANTHER" id="PTHR21071">
    <property type="entry name" value="UDP-N-ACETYLENOLPYRUVOYLGLUCOSAMINE REDUCTASE"/>
    <property type="match status" value="1"/>
</dbReference>
<dbReference type="AlphaFoldDB" id="C8W475"/>
<keyword evidence="12 16" id="KW-0560">Oxidoreductase</keyword>
<feature type="region of interest" description="Disordered" evidence="17">
    <location>
        <begin position="206"/>
        <end position="226"/>
    </location>
</feature>
<protein>
    <recommendedName>
        <fullName evidence="16">UDP-N-acetylenolpyruvoylglucosamine reductase</fullName>
        <ecNumber evidence="16">1.3.1.98</ecNumber>
    </recommendedName>
    <alternativeName>
        <fullName evidence="16">UDP-N-acetylmuramate dehydrogenase</fullName>
    </alternativeName>
</protein>
<evidence type="ECO:0000256" key="13">
    <source>
        <dbReference type="ARBA" id="ARBA00023306"/>
    </source>
</evidence>
<dbReference type="GO" id="GO:0071555">
    <property type="term" value="P:cell wall organization"/>
    <property type="evidence" value="ECO:0007669"/>
    <property type="project" value="UniProtKB-KW"/>
</dbReference>
<dbReference type="PANTHER" id="PTHR21071:SF4">
    <property type="entry name" value="UDP-N-ACETYLENOLPYRUVOYLGLUCOSAMINE REDUCTASE"/>
    <property type="match status" value="1"/>
</dbReference>